<name>A0A1G6HYV8_9GAMM</name>
<dbReference type="PANTHER" id="PTHR43763">
    <property type="entry name" value="XAA-PRO AMINOPEPTIDASE 1"/>
    <property type="match status" value="1"/>
</dbReference>
<feature type="domain" description="Peptidase M24" evidence="4">
    <location>
        <begin position="313"/>
        <end position="529"/>
    </location>
</feature>
<evidence type="ECO:0000259" key="4">
    <source>
        <dbReference type="Pfam" id="PF00557"/>
    </source>
</evidence>
<proteinExistence type="inferred from homology"/>
<dbReference type="SUPFAM" id="SSF53092">
    <property type="entry name" value="Creatinase/prolidase N-terminal domain"/>
    <property type="match status" value="1"/>
</dbReference>
<evidence type="ECO:0000313" key="7">
    <source>
        <dbReference type="EMBL" id="SDB99487.1"/>
    </source>
</evidence>
<dbReference type="SUPFAM" id="SSF55920">
    <property type="entry name" value="Creatinase/aminopeptidase"/>
    <property type="match status" value="1"/>
</dbReference>
<dbReference type="Proteomes" id="UP000242501">
    <property type="component" value="Unassembled WGS sequence"/>
</dbReference>
<dbReference type="STRING" id="1219383.SAMN05421733_107127"/>
<dbReference type="Pfam" id="PF16188">
    <property type="entry name" value="Peptidase_M24_C"/>
    <property type="match status" value="1"/>
</dbReference>
<dbReference type="CDD" id="cd01085">
    <property type="entry name" value="APP"/>
    <property type="match status" value="1"/>
</dbReference>
<dbReference type="Pfam" id="PF16189">
    <property type="entry name" value="Creatinase_N_2"/>
    <property type="match status" value="1"/>
</dbReference>
<reference evidence="8" key="1">
    <citation type="submission" date="2016-09" db="EMBL/GenBank/DDBJ databases">
        <authorList>
            <person name="Varghese N."/>
            <person name="Submissions S."/>
        </authorList>
    </citation>
    <scope>NUCLEOTIDE SEQUENCE [LARGE SCALE GENOMIC DNA]</scope>
    <source>
        <strain evidence="8">ANC 4422</strain>
    </source>
</reference>
<keyword evidence="3" id="KW-0378">Hydrolase</keyword>
<dbReference type="InterPro" id="IPR032416">
    <property type="entry name" value="Peptidase_M24_C"/>
</dbReference>
<sequence length="602" mass="67899">MTDSSTPNQKLQQLRQHMELHHINAYIVPSADPHLSEYLPAHWQAREWLTGFTGSVGTLVVTQEEAGLWVDARYWAQAEKALQDTEINLKKLTADPESHYTPWLIHKLDANQIVAIDGRILSLAQFEQLSKALKEKDIALHTIKDLVDPIWSDRPALPKKPIYAMQEGLNALSLKDKIAEVCRYLNEHGIDGHFISSLDDIAWLLNCRGSDVEYNPIFLAHLYIAHDKTTTLFIDQDKLPAEVRDILDQERIHIHNYEDSARFLAHLETTKILIDPNKVTLYHAHAIPSSVEVIQATNPSTFLKACKAQSEIEHIKHAMLKDGIALCHFFYWLEQALKNNDAINELTIDEKITHFRAQQEGFTGLSFPTIAGFNENGALPHYRATPESFSQIQGDGLLLIDSGAQYHEGTTDITRVVPIGTPSVEQCQDYTLVLKSNIALSQAVFPEGLAAPLLDSIARQPLWQHQLDYRHGTGHGVGFALNVHEGPQSISYHTPISTNVAMREGMITSIEPGLYREQQWGIRIENLVANTLVSTEDLGYGQFLKFETLTLCPIDTRCIQDDLITVPEKAWLNQYHEQVRAVLGEHLEGDVKAWLIERTQAI</sequence>
<keyword evidence="7" id="KW-0645">Protease</keyword>
<accession>A0A1G6HYV8</accession>
<dbReference type="InterPro" id="IPR000994">
    <property type="entry name" value="Pept_M24"/>
</dbReference>
<dbReference type="PANTHER" id="PTHR43763:SF6">
    <property type="entry name" value="XAA-PRO AMINOPEPTIDASE 1"/>
    <property type="match status" value="1"/>
</dbReference>
<dbReference type="InterPro" id="IPR036005">
    <property type="entry name" value="Creatinase/aminopeptidase-like"/>
</dbReference>
<feature type="domain" description="Creatinase N-terminal" evidence="5">
    <location>
        <begin position="11"/>
        <end position="142"/>
    </location>
</feature>
<comment type="similarity">
    <text evidence="1">Belongs to the peptidase M24B family.</text>
</comment>
<dbReference type="EMBL" id="FMYL01000007">
    <property type="protein sequence ID" value="SDB99487.1"/>
    <property type="molecule type" value="Genomic_DNA"/>
</dbReference>
<keyword evidence="8" id="KW-1185">Reference proteome</keyword>
<feature type="domain" description="Peptidase M24 C-terminal" evidence="6">
    <location>
        <begin position="542"/>
        <end position="602"/>
    </location>
</feature>
<evidence type="ECO:0000259" key="6">
    <source>
        <dbReference type="Pfam" id="PF16188"/>
    </source>
</evidence>
<dbReference type="Gene3D" id="3.40.350.10">
    <property type="entry name" value="Creatinase/prolidase N-terminal domain"/>
    <property type="match status" value="2"/>
</dbReference>
<dbReference type="InterPro" id="IPR029149">
    <property type="entry name" value="Creatin/AminoP/Spt16_N"/>
</dbReference>
<dbReference type="Pfam" id="PF01321">
    <property type="entry name" value="Creatinase_N"/>
    <property type="match status" value="1"/>
</dbReference>
<keyword evidence="7" id="KW-0031">Aminopeptidase</keyword>
<organism evidence="7 8">
    <name type="scientific">Acinetobacter boissieri</name>
    <dbReference type="NCBI Taxonomy" id="1219383"/>
    <lineage>
        <taxon>Bacteria</taxon>
        <taxon>Pseudomonadati</taxon>
        <taxon>Pseudomonadota</taxon>
        <taxon>Gammaproteobacteria</taxon>
        <taxon>Moraxellales</taxon>
        <taxon>Moraxellaceae</taxon>
        <taxon>Acinetobacter</taxon>
    </lineage>
</organism>
<gene>
    <name evidence="7" type="ORF">SAMN05421733_107127</name>
</gene>
<evidence type="ECO:0000256" key="1">
    <source>
        <dbReference type="ARBA" id="ARBA00008766"/>
    </source>
</evidence>
<dbReference type="AlphaFoldDB" id="A0A1G6HYV8"/>
<evidence type="ECO:0000259" key="5">
    <source>
        <dbReference type="Pfam" id="PF01321"/>
    </source>
</evidence>
<evidence type="ECO:0000256" key="3">
    <source>
        <dbReference type="ARBA" id="ARBA00022801"/>
    </source>
</evidence>
<dbReference type="GO" id="GO:0005737">
    <property type="term" value="C:cytoplasm"/>
    <property type="evidence" value="ECO:0007669"/>
    <property type="project" value="UniProtKB-ARBA"/>
</dbReference>
<dbReference type="InterPro" id="IPR000587">
    <property type="entry name" value="Creatinase_N"/>
</dbReference>
<dbReference type="FunFam" id="3.90.230.10:FF:000004">
    <property type="entry name" value="xaa-Pro aminopeptidase 1 isoform X1"/>
    <property type="match status" value="1"/>
</dbReference>
<keyword evidence="2" id="KW-0479">Metal-binding</keyword>
<dbReference type="GO" id="GO:0046872">
    <property type="term" value="F:metal ion binding"/>
    <property type="evidence" value="ECO:0007669"/>
    <property type="project" value="UniProtKB-KW"/>
</dbReference>
<dbReference type="Pfam" id="PF00557">
    <property type="entry name" value="Peptidase_M24"/>
    <property type="match status" value="1"/>
</dbReference>
<dbReference type="GO" id="GO:0070006">
    <property type="term" value="F:metalloaminopeptidase activity"/>
    <property type="evidence" value="ECO:0007669"/>
    <property type="project" value="InterPro"/>
</dbReference>
<dbReference type="OrthoDB" id="9806388at2"/>
<dbReference type="InterPro" id="IPR050422">
    <property type="entry name" value="X-Pro_aminopeptidase_P"/>
</dbReference>
<evidence type="ECO:0000313" key="8">
    <source>
        <dbReference type="Proteomes" id="UP000242501"/>
    </source>
</evidence>
<dbReference type="Gene3D" id="3.90.230.10">
    <property type="entry name" value="Creatinase/methionine aminopeptidase superfamily"/>
    <property type="match status" value="1"/>
</dbReference>
<dbReference type="FunFam" id="3.40.350.10:FF:000003">
    <property type="entry name" value="Xaa-pro aminopeptidase P"/>
    <property type="match status" value="1"/>
</dbReference>
<dbReference type="InterPro" id="IPR033740">
    <property type="entry name" value="Pept_M24B"/>
</dbReference>
<evidence type="ECO:0000256" key="2">
    <source>
        <dbReference type="ARBA" id="ARBA00022723"/>
    </source>
</evidence>
<protein>
    <submittedName>
        <fullName evidence="7">Xaa-Pro aminopeptidase</fullName>
    </submittedName>
</protein>
<dbReference type="RefSeq" id="WP_092748629.1">
    <property type="nucleotide sequence ID" value="NZ_FMYL01000007.1"/>
</dbReference>